<protein>
    <submittedName>
        <fullName evidence="3">Outer membrane lipoprotein carrier protein LolA</fullName>
    </submittedName>
</protein>
<dbReference type="PANTHER" id="PTHR35869">
    <property type="entry name" value="OUTER-MEMBRANE LIPOPROTEIN CARRIER PROTEIN"/>
    <property type="match status" value="1"/>
</dbReference>
<keyword evidence="3" id="KW-0449">Lipoprotein</keyword>
<keyword evidence="1 2" id="KW-0732">Signal</keyword>
<reference evidence="3 4" key="1">
    <citation type="submission" date="2022-11" db="EMBL/GenBank/DDBJ databases">
        <title>Genome sequencing of Acetobacter type strain.</title>
        <authorList>
            <person name="Heo J."/>
            <person name="Lee D."/>
            <person name="Han B.-H."/>
            <person name="Hong S.-B."/>
            <person name="Kwon S.-W."/>
        </authorList>
    </citation>
    <scope>NUCLEOTIDE SEQUENCE [LARGE SCALE GENOMIC DNA]</scope>
    <source>
        <strain evidence="3 4">KACC 21253</strain>
    </source>
</reference>
<feature type="chain" id="PRO_5046625506" evidence="2">
    <location>
        <begin position="28"/>
        <end position="226"/>
    </location>
</feature>
<proteinExistence type="predicted"/>
<dbReference type="InterPro" id="IPR004564">
    <property type="entry name" value="OM_lipoprot_carrier_LolA-like"/>
</dbReference>
<dbReference type="Proteomes" id="UP001301152">
    <property type="component" value="Unassembled WGS sequence"/>
</dbReference>
<name>A0ABT3QB12_9PROT</name>
<dbReference type="InterPro" id="IPR029046">
    <property type="entry name" value="LolA/LolB/LppX"/>
</dbReference>
<dbReference type="PROSITE" id="PS51257">
    <property type="entry name" value="PROKAR_LIPOPROTEIN"/>
    <property type="match status" value="1"/>
</dbReference>
<evidence type="ECO:0000313" key="3">
    <source>
        <dbReference type="EMBL" id="MCX2562470.1"/>
    </source>
</evidence>
<dbReference type="CDD" id="cd16325">
    <property type="entry name" value="LolA"/>
    <property type="match status" value="1"/>
</dbReference>
<dbReference type="SUPFAM" id="SSF89392">
    <property type="entry name" value="Prokaryotic lipoproteins and lipoprotein localization factors"/>
    <property type="match status" value="1"/>
</dbReference>
<dbReference type="Gene3D" id="2.50.20.10">
    <property type="entry name" value="Lipoprotein localisation LolA/LolB/LppX"/>
    <property type="match status" value="1"/>
</dbReference>
<dbReference type="Pfam" id="PF03548">
    <property type="entry name" value="LolA"/>
    <property type="match status" value="1"/>
</dbReference>
<dbReference type="RefSeq" id="WP_233133401.1">
    <property type="nucleotide sequence ID" value="NZ_JAERLA010000001.1"/>
</dbReference>
<feature type="signal peptide" evidence="2">
    <location>
        <begin position="1"/>
        <end position="27"/>
    </location>
</feature>
<dbReference type="EMBL" id="JAPIUZ010000001">
    <property type="protein sequence ID" value="MCX2562470.1"/>
    <property type="molecule type" value="Genomic_DNA"/>
</dbReference>
<comment type="caution">
    <text evidence="3">The sequence shown here is derived from an EMBL/GenBank/DDBJ whole genome shotgun (WGS) entry which is preliminary data.</text>
</comment>
<sequence>MKQVHYRFLLSLLMLAGCGAAGDVAYAQSPVASSVRSSSAGDEVQAAPLTAADRAWLARIESVMNSTSTFKAHMQQVDGEGKISSGTIWVKRPGQMRLAYDPPSPILMVANDNKIVFRDNQLDQTTVIPVERTPLGLLLGRHISFSDGVTVTGFHAEGGQIQVSVVRTSSPQDGSLTLVFNEKPVSLSSWSVLDAQGHETHVTLSDMQKNLPVSSDLFTLPAQPEE</sequence>
<keyword evidence="4" id="KW-1185">Reference proteome</keyword>
<evidence type="ECO:0000313" key="4">
    <source>
        <dbReference type="Proteomes" id="UP001301152"/>
    </source>
</evidence>
<evidence type="ECO:0000256" key="2">
    <source>
        <dbReference type="SAM" id="SignalP"/>
    </source>
</evidence>
<accession>A0ABT3QB12</accession>
<gene>
    <name evidence="3" type="ORF">OQ497_00590</name>
</gene>
<evidence type="ECO:0000256" key="1">
    <source>
        <dbReference type="ARBA" id="ARBA00022729"/>
    </source>
</evidence>
<dbReference type="PANTHER" id="PTHR35869:SF1">
    <property type="entry name" value="OUTER-MEMBRANE LIPOPROTEIN CARRIER PROTEIN"/>
    <property type="match status" value="1"/>
</dbReference>
<organism evidence="3 4">
    <name type="scientific">Acetobacter thailandicus</name>
    <dbReference type="NCBI Taxonomy" id="1502842"/>
    <lineage>
        <taxon>Bacteria</taxon>
        <taxon>Pseudomonadati</taxon>
        <taxon>Pseudomonadota</taxon>
        <taxon>Alphaproteobacteria</taxon>
        <taxon>Acetobacterales</taxon>
        <taxon>Acetobacteraceae</taxon>
        <taxon>Acetobacter</taxon>
    </lineage>
</organism>